<dbReference type="OrthoDB" id="269227at2759"/>
<feature type="signal peptide" evidence="8">
    <location>
        <begin position="1"/>
        <end position="21"/>
    </location>
</feature>
<dbReference type="SUPFAM" id="SSF51905">
    <property type="entry name" value="FAD/NAD(P)-binding domain"/>
    <property type="match status" value="1"/>
</dbReference>
<dbReference type="PANTHER" id="PTHR11552:SF201">
    <property type="entry name" value="GLUCOSE-METHANOL-CHOLINE OXIDOREDUCTASE N-TERMINAL DOMAIN-CONTAINING PROTEIN"/>
    <property type="match status" value="1"/>
</dbReference>
<evidence type="ECO:0000256" key="6">
    <source>
        <dbReference type="PIRSR" id="PIRSR000137-2"/>
    </source>
</evidence>
<feature type="domain" description="Glucose-methanol-choline oxidoreductase N-terminal" evidence="9">
    <location>
        <begin position="104"/>
        <end position="127"/>
    </location>
</feature>
<keyword evidence="5" id="KW-0560">Oxidoreductase</keyword>
<dbReference type="Gene3D" id="3.50.50.60">
    <property type="entry name" value="FAD/NAD(P)-binding domain"/>
    <property type="match status" value="1"/>
</dbReference>
<dbReference type="InterPro" id="IPR036188">
    <property type="entry name" value="FAD/NAD-bd_sf"/>
</dbReference>
<dbReference type="Gene3D" id="4.10.450.10">
    <property type="entry name" value="Glucose Oxidase, domain 2"/>
    <property type="match status" value="1"/>
</dbReference>
<reference evidence="12" key="2">
    <citation type="submission" date="2020-04" db="EMBL/GenBank/DDBJ databases">
        <authorList>
            <consortium name="NCBI Genome Project"/>
        </authorList>
    </citation>
    <scope>NUCLEOTIDE SEQUENCE</scope>
    <source>
        <strain evidence="12">CBS 342.82</strain>
    </source>
</reference>
<evidence type="ECO:0000256" key="5">
    <source>
        <dbReference type="ARBA" id="ARBA00023002"/>
    </source>
</evidence>
<sequence length="558" mass="59484">MMRSTLLSLLAVQAASFGANAQSTSIYDYIIVGGGTCGLVLANRLTENSSVTVAVVEAGQTQYNNPKVIQIDDITRPVGTEIDWQYPAVAQTSLNNRAVTYNAGKALGGTSTINGATYVRAQRVQIDAWESSLGNVGWNWNALWPYYLKAESLIRPTADQIAKGAQYNPQAHGYSGPITVSYSRNPADASGIMNQTYQALGVPWKSDLNTGDTHGWSLFSNTVNATSQTRADAATGYLLPVQSRKNLIILNGTLADRILWSTQASPAIATGVRIRPTAGGANRIITARREVILSAGSLKSPVLLENSGVGNPAILGNLGIPVKVSLPSVGENLQDQTKLFTSAASNRSVAQNGYWTYVAYPTAAELFGSNTSSVAASVLSQIPSNAAAIAAGTNNATSPALVEQQLRLQADLIFNRGVPCTEILSLRYGSTFAWIYWPLLPFSRGNVHIVSRDPTVAPRINPRFLIPGIDWDALALTGTANLIRKLFTTAPLSGLVGAETQPGFATVKANADVPDWMPWFQKNGTLLFSPSSPSQPTSLIFPSFLSSLHLTNSPTQIS</sequence>
<keyword evidence="3 7" id="KW-0285">Flavoprotein</keyword>
<evidence type="ECO:0000256" key="2">
    <source>
        <dbReference type="ARBA" id="ARBA00010790"/>
    </source>
</evidence>
<dbReference type="PROSITE" id="PS00623">
    <property type="entry name" value="GMC_OXRED_1"/>
    <property type="match status" value="1"/>
</dbReference>
<organism evidence="12">
    <name type="scientific">Dissoconium aciculare CBS 342.82</name>
    <dbReference type="NCBI Taxonomy" id="1314786"/>
    <lineage>
        <taxon>Eukaryota</taxon>
        <taxon>Fungi</taxon>
        <taxon>Dikarya</taxon>
        <taxon>Ascomycota</taxon>
        <taxon>Pezizomycotina</taxon>
        <taxon>Dothideomycetes</taxon>
        <taxon>Dothideomycetidae</taxon>
        <taxon>Mycosphaerellales</taxon>
        <taxon>Dissoconiaceae</taxon>
        <taxon>Dissoconium</taxon>
    </lineage>
</organism>
<evidence type="ECO:0000259" key="9">
    <source>
        <dbReference type="PROSITE" id="PS00623"/>
    </source>
</evidence>
<evidence type="ECO:0000256" key="1">
    <source>
        <dbReference type="ARBA" id="ARBA00001974"/>
    </source>
</evidence>
<protein>
    <submittedName>
        <fullName evidence="12">GMC oxidoreductase</fullName>
    </submittedName>
</protein>
<gene>
    <name evidence="12" type="ORF">K489DRAFT_384471</name>
</gene>
<evidence type="ECO:0000313" key="12">
    <source>
        <dbReference type="RefSeq" id="XP_033456006.1"/>
    </source>
</evidence>
<reference evidence="12" key="3">
    <citation type="submission" date="2025-08" db="UniProtKB">
        <authorList>
            <consortium name="RefSeq"/>
        </authorList>
    </citation>
    <scope>IDENTIFICATION</scope>
    <source>
        <strain evidence="12">CBS 342.82</strain>
    </source>
</reference>
<keyword evidence="11" id="KW-1185">Reference proteome</keyword>
<dbReference type="PROSITE" id="PS00624">
    <property type="entry name" value="GMC_OXRED_2"/>
    <property type="match status" value="1"/>
</dbReference>
<feature type="domain" description="Glucose-methanol-choline oxidoreductase N-terminal" evidence="10">
    <location>
        <begin position="296"/>
        <end position="310"/>
    </location>
</feature>
<dbReference type="Gene3D" id="3.30.560.10">
    <property type="entry name" value="Glucose Oxidase, domain 3"/>
    <property type="match status" value="1"/>
</dbReference>
<dbReference type="InterPro" id="IPR027424">
    <property type="entry name" value="Glucose_Oxidase_domain_2"/>
</dbReference>
<accession>A0A6J3LT61</accession>
<comment type="similarity">
    <text evidence="2 7">Belongs to the GMC oxidoreductase family.</text>
</comment>
<dbReference type="InterPro" id="IPR012132">
    <property type="entry name" value="GMC_OxRdtase"/>
</dbReference>
<reference evidence="12" key="1">
    <citation type="submission" date="2020-01" db="EMBL/GenBank/DDBJ databases">
        <authorList>
            <consortium name="DOE Joint Genome Institute"/>
            <person name="Haridas S."/>
            <person name="Albert R."/>
            <person name="Binder M."/>
            <person name="Bloem J."/>
            <person name="Labutti K."/>
            <person name="Salamov A."/>
            <person name="Andreopoulos B."/>
            <person name="Baker S.E."/>
            <person name="Barry K."/>
            <person name="Bills G."/>
            <person name="Bluhm B.H."/>
            <person name="Cannon C."/>
            <person name="Castanera R."/>
            <person name="Culley D.E."/>
            <person name="Daum C."/>
            <person name="Ezra D."/>
            <person name="Gonzalez J.B."/>
            <person name="Henrissat B."/>
            <person name="Kuo A."/>
            <person name="Liang C."/>
            <person name="Lipzen A."/>
            <person name="Lutzoni F."/>
            <person name="Magnuson J."/>
            <person name="Mondo S."/>
            <person name="Nolan M."/>
            <person name="Ohm R."/>
            <person name="Pangilinan J."/>
            <person name="Park H.-J."/>
            <person name="Ramirez L."/>
            <person name="Alfaro M."/>
            <person name="Sun H."/>
            <person name="Tritt A."/>
            <person name="Yoshinaga Y."/>
            <person name="Zwiers L.-H."/>
            <person name="Turgeon B.G."/>
            <person name="Goodwin S.B."/>
            <person name="Spatafora J.W."/>
            <person name="Crous P.W."/>
            <person name="Grigoriev I.V."/>
        </authorList>
    </citation>
    <scope>NUCLEOTIDE SEQUENCE</scope>
    <source>
        <strain evidence="12">CBS 342.82</strain>
    </source>
</reference>
<dbReference type="InterPro" id="IPR000172">
    <property type="entry name" value="GMC_OxRdtase_N"/>
</dbReference>
<feature type="chain" id="PRO_5027072858" evidence="8">
    <location>
        <begin position="22"/>
        <end position="558"/>
    </location>
</feature>
<dbReference type="RefSeq" id="XP_033456006.1">
    <property type="nucleotide sequence ID" value="XM_033605865.1"/>
</dbReference>
<evidence type="ECO:0000256" key="8">
    <source>
        <dbReference type="SAM" id="SignalP"/>
    </source>
</evidence>
<dbReference type="AlphaFoldDB" id="A0A6J3LT61"/>
<evidence type="ECO:0000259" key="10">
    <source>
        <dbReference type="PROSITE" id="PS00624"/>
    </source>
</evidence>
<dbReference type="GO" id="GO:0050660">
    <property type="term" value="F:flavin adenine dinucleotide binding"/>
    <property type="evidence" value="ECO:0007669"/>
    <property type="project" value="InterPro"/>
</dbReference>
<name>A0A6J3LT61_9PEZI</name>
<dbReference type="GO" id="GO:0016614">
    <property type="term" value="F:oxidoreductase activity, acting on CH-OH group of donors"/>
    <property type="evidence" value="ECO:0007669"/>
    <property type="project" value="InterPro"/>
</dbReference>
<dbReference type="PIRSF" id="PIRSF000137">
    <property type="entry name" value="Alcohol_oxidase"/>
    <property type="match status" value="1"/>
</dbReference>
<evidence type="ECO:0000256" key="7">
    <source>
        <dbReference type="RuleBase" id="RU003968"/>
    </source>
</evidence>
<proteinExistence type="inferred from homology"/>
<dbReference type="GeneID" id="54363665"/>
<dbReference type="Proteomes" id="UP000504637">
    <property type="component" value="Unplaced"/>
</dbReference>
<dbReference type="SUPFAM" id="SSF54373">
    <property type="entry name" value="FAD-linked reductases, C-terminal domain"/>
    <property type="match status" value="1"/>
</dbReference>
<comment type="cofactor">
    <cofactor evidence="1 6">
        <name>FAD</name>
        <dbReference type="ChEBI" id="CHEBI:57692"/>
    </cofactor>
</comment>
<evidence type="ECO:0000313" key="11">
    <source>
        <dbReference type="Proteomes" id="UP000504637"/>
    </source>
</evidence>
<keyword evidence="8" id="KW-0732">Signal</keyword>
<evidence type="ECO:0000256" key="3">
    <source>
        <dbReference type="ARBA" id="ARBA00022630"/>
    </source>
</evidence>
<dbReference type="PANTHER" id="PTHR11552">
    <property type="entry name" value="GLUCOSE-METHANOL-CHOLINE GMC OXIDOREDUCTASE"/>
    <property type="match status" value="1"/>
</dbReference>
<keyword evidence="4 6" id="KW-0274">FAD</keyword>
<dbReference type="Pfam" id="PF00732">
    <property type="entry name" value="GMC_oxred_N"/>
    <property type="match status" value="1"/>
</dbReference>
<feature type="binding site" evidence="6">
    <location>
        <position position="110"/>
    </location>
    <ligand>
        <name>FAD</name>
        <dbReference type="ChEBI" id="CHEBI:57692"/>
    </ligand>
</feature>
<evidence type="ECO:0000256" key="4">
    <source>
        <dbReference type="ARBA" id="ARBA00022827"/>
    </source>
</evidence>